<organism evidence="2 3">
    <name type="scientific">Ephemerocybe angulata</name>
    <dbReference type="NCBI Taxonomy" id="980116"/>
    <lineage>
        <taxon>Eukaryota</taxon>
        <taxon>Fungi</taxon>
        <taxon>Dikarya</taxon>
        <taxon>Basidiomycota</taxon>
        <taxon>Agaricomycotina</taxon>
        <taxon>Agaricomycetes</taxon>
        <taxon>Agaricomycetidae</taxon>
        <taxon>Agaricales</taxon>
        <taxon>Agaricineae</taxon>
        <taxon>Psathyrellaceae</taxon>
        <taxon>Ephemerocybe</taxon>
    </lineage>
</organism>
<evidence type="ECO:0000313" key="3">
    <source>
        <dbReference type="Proteomes" id="UP000521943"/>
    </source>
</evidence>
<accession>A0A8H6LSB1</accession>
<feature type="region of interest" description="Disordered" evidence="1">
    <location>
        <begin position="1"/>
        <end position="26"/>
    </location>
</feature>
<proteinExistence type="predicted"/>
<protein>
    <submittedName>
        <fullName evidence="2">Uncharacterized protein</fullName>
    </submittedName>
</protein>
<gene>
    <name evidence="2" type="ORF">DFP72DRAFT_864736</name>
</gene>
<dbReference type="Proteomes" id="UP000521943">
    <property type="component" value="Unassembled WGS sequence"/>
</dbReference>
<dbReference type="AlphaFoldDB" id="A0A8H6LSB1"/>
<sequence>MPRFMTPGPRANGSSPYSGASSPKNRTQHFRRIIEARHIRTTSSSLIIYHWSSIRRKLEEWCWPCDDESGARIPPHGLQDHRRTHSFRAPCCLCAYLDGEEYTEAAISIVETIPMPDDDPDRNRTTMNGEYVATCATDRCGYFISLERFYTINGIRVKLYEEREHELSEEELMNITSVEESFRGGDGLFQVMPNVMRRASKKVLEIEDVTTMIKGNKSLMVELAAGIKEQQFFTLFVQCSLCKVIMLREPFSVFHLCVGSHGLKRFINRPPPALKPSGIPLSIADSPSPSSHEDGYDTEIVTESDAESEADSDSASGFLSSDEDSGEIAAAASSDDIPSANDFIEALFSDPTSTAN</sequence>
<feature type="region of interest" description="Disordered" evidence="1">
    <location>
        <begin position="277"/>
        <end position="336"/>
    </location>
</feature>
<evidence type="ECO:0000313" key="2">
    <source>
        <dbReference type="EMBL" id="KAF6740855.1"/>
    </source>
</evidence>
<feature type="compositionally biased region" description="Polar residues" evidence="1">
    <location>
        <begin position="12"/>
        <end position="25"/>
    </location>
</feature>
<dbReference type="OrthoDB" id="3048394at2759"/>
<evidence type="ECO:0000256" key="1">
    <source>
        <dbReference type="SAM" id="MobiDB-lite"/>
    </source>
</evidence>
<feature type="compositionally biased region" description="Low complexity" evidence="1">
    <location>
        <begin position="327"/>
        <end position="336"/>
    </location>
</feature>
<keyword evidence="3" id="KW-1185">Reference proteome</keyword>
<feature type="compositionally biased region" description="Acidic residues" evidence="1">
    <location>
        <begin position="296"/>
        <end position="312"/>
    </location>
</feature>
<dbReference type="EMBL" id="JACGCI010000451">
    <property type="protein sequence ID" value="KAF6740855.1"/>
    <property type="molecule type" value="Genomic_DNA"/>
</dbReference>
<reference evidence="2 3" key="1">
    <citation type="submission" date="2020-07" db="EMBL/GenBank/DDBJ databases">
        <title>Comparative genomics of pyrophilous fungi reveals a link between fire events and developmental genes.</title>
        <authorList>
            <consortium name="DOE Joint Genome Institute"/>
            <person name="Steindorff A.S."/>
            <person name="Carver A."/>
            <person name="Calhoun S."/>
            <person name="Stillman K."/>
            <person name="Liu H."/>
            <person name="Lipzen A."/>
            <person name="Pangilinan J."/>
            <person name="Labutti K."/>
            <person name="Bruns T.D."/>
            <person name="Grigoriev I.V."/>
        </authorList>
    </citation>
    <scope>NUCLEOTIDE SEQUENCE [LARGE SCALE GENOMIC DNA]</scope>
    <source>
        <strain evidence="2 3">CBS 144469</strain>
    </source>
</reference>
<name>A0A8H6LSB1_9AGAR</name>
<comment type="caution">
    <text evidence="2">The sequence shown here is derived from an EMBL/GenBank/DDBJ whole genome shotgun (WGS) entry which is preliminary data.</text>
</comment>